<feature type="region of interest" description="Disordered" evidence="1">
    <location>
        <begin position="131"/>
        <end position="152"/>
    </location>
</feature>
<dbReference type="EMBL" id="JAINUF010000012">
    <property type="protein sequence ID" value="KAJ8344798.1"/>
    <property type="molecule type" value="Genomic_DNA"/>
</dbReference>
<evidence type="ECO:0000313" key="2">
    <source>
        <dbReference type="EMBL" id="KAJ8344798.1"/>
    </source>
</evidence>
<reference evidence="2" key="1">
    <citation type="journal article" date="2023" name="Science">
        <title>Genome structures resolve the early diversification of teleost fishes.</title>
        <authorList>
            <person name="Parey E."/>
            <person name="Louis A."/>
            <person name="Montfort J."/>
            <person name="Bouchez O."/>
            <person name="Roques C."/>
            <person name="Iampietro C."/>
            <person name="Lluch J."/>
            <person name="Castinel A."/>
            <person name="Donnadieu C."/>
            <person name="Desvignes T."/>
            <person name="Floi Bucao C."/>
            <person name="Jouanno E."/>
            <person name="Wen M."/>
            <person name="Mejri S."/>
            <person name="Dirks R."/>
            <person name="Jansen H."/>
            <person name="Henkel C."/>
            <person name="Chen W.J."/>
            <person name="Zahm M."/>
            <person name="Cabau C."/>
            <person name="Klopp C."/>
            <person name="Thompson A.W."/>
            <person name="Robinson-Rechavi M."/>
            <person name="Braasch I."/>
            <person name="Lecointre G."/>
            <person name="Bobe J."/>
            <person name="Postlethwait J.H."/>
            <person name="Berthelot C."/>
            <person name="Roest Crollius H."/>
            <person name="Guiguen Y."/>
        </authorList>
    </citation>
    <scope>NUCLEOTIDE SEQUENCE</scope>
    <source>
        <strain evidence="2">WJC10195</strain>
    </source>
</reference>
<dbReference type="AlphaFoldDB" id="A0A9Q1ETM1"/>
<name>A0A9Q1ETM1_SYNKA</name>
<evidence type="ECO:0000256" key="1">
    <source>
        <dbReference type="SAM" id="MobiDB-lite"/>
    </source>
</evidence>
<evidence type="ECO:0000313" key="3">
    <source>
        <dbReference type="Proteomes" id="UP001152622"/>
    </source>
</evidence>
<proteinExistence type="predicted"/>
<comment type="caution">
    <text evidence="2">The sequence shown here is derived from an EMBL/GenBank/DDBJ whole genome shotgun (WGS) entry which is preliminary data.</text>
</comment>
<gene>
    <name evidence="2" type="ORF">SKAU_G00289910</name>
</gene>
<protein>
    <submittedName>
        <fullName evidence="2">Uncharacterized protein</fullName>
    </submittedName>
</protein>
<feature type="compositionally biased region" description="Pro residues" evidence="1">
    <location>
        <begin position="143"/>
        <end position="152"/>
    </location>
</feature>
<sequence length="152" mass="15823">MIAAAVGRLPAHPLQPSFLQVLAAAVPSLIFLLSQNLPFFCSLLLALLSFAPRTPGSLGRHVAGAFMKPSLPSLHLAGTEASSRPPGTPQPAHCISASYSHGRLPYPPPQGTVNSMRRTVLASVDHNTISGHSEVLVTSTVSPGPPPRSSLP</sequence>
<dbReference type="Proteomes" id="UP001152622">
    <property type="component" value="Chromosome 12"/>
</dbReference>
<organism evidence="2 3">
    <name type="scientific">Synaphobranchus kaupii</name>
    <name type="common">Kaup's arrowtooth eel</name>
    <dbReference type="NCBI Taxonomy" id="118154"/>
    <lineage>
        <taxon>Eukaryota</taxon>
        <taxon>Metazoa</taxon>
        <taxon>Chordata</taxon>
        <taxon>Craniata</taxon>
        <taxon>Vertebrata</taxon>
        <taxon>Euteleostomi</taxon>
        <taxon>Actinopterygii</taxon>
        <taxon>Neopterygii</taxon>
        <taxon>Teleostei</taxon>
        <taxon>Anguilliformes</taxon>
        <taxon>Synaphobranchidae</taxon>
        <taxon>Synaphobranchus</taxon>
    </lineage>
</organism>
<feature type="compositionally biased region" description="Polar residues" evidence="1">
    <location>
        <begin position="131"/>
        <end position="142"/>
    </location>
</feature>
<accession>A0A9Q1ETM1</accession>
<keyword evidence="3" id="KW-1185">Reference proteome</keyword>